<name>A0A401IUK7_9LACO</name>
<dbReference type="InterPro" id="IPR010738">
    <property type="entry name" value="DUF1310"/>
</dbReference>
<sequence>MKKKTKIILFSIIMSVVLIIGVFAGGKYYLNKKEERQHEEMVSYVKKYHKLIEDEVIDMDKRNSVHEITLRYNTIEHNPMGGINVKGYVNDNKSLVFYANLDKITVNGQNKMDASIGGTSPELAKILGE</sequence>
<gene>
    <name evidence="2" type="ORF">LFYK43_16260</name>
</gene>
<proteinExistence type="predicted"/>
<dbReference type="Gene3D" id="3.10.450.130">
    <property type="entry name" value="folded 79 residue fragment of lin0334 like domains"/>
    <property type="match status" value="1"/>
</dbReference>
<dbReference type="Proteomes" id="UP000286848">
    <property type="component" value="Unassembled WGS sequence"/>
</dbReference>
<dbReference type="RefSeq" id="WP_124977252.1">
    <property type="nucleotide sequence ID" value="NZ_BFFP01000027.1"/>
</dbReference>
<evidence type="ECO:0000313" key="2">
    <source>
        <dbReference type="EMBL" id="GBG95167.1"/>
    </source>
</evidence>
<accession>A0A401IUK7</accession>
<protein>
    <recommendedName>
        <fullName evidence="4">DUF1310 domain-containing protein</fullName>
    </recommendedName>
</protein>
<reference evidence="2 3" key="1">
    <citation type="journal article" date="2019" name="Int. J. Syst. Evol. Microbiol.">
        <title>Lactobacillus salitolerans sp. nov., a novel lactic acid bacterium isolated from spent mushroom substrates.</title>
        <authorList>
            <person name="Tohno M."/>
            <person name="Tanizawa Y."/>
            <person name="Kojima Y."/>
            <person name="Sakamoto M."/>
            <person name="Nakamura Y."/>
            <person name="Ohkuma M."/>
            <person name="Kobayashi H."/>
        </authorList>
    </citation>
    <scope>NUCLEOTIDE SEQUENCE [LARGE SCALE GENOMIC DNA]</scope>
    <source>
        <strain evidence="2 3">YK43</strain>
    </source>
</reference>
<dbReference type="OrthoDB" id="2237686at2"/>
<dbReference type="AlphaFoldDB" id="A0A401IUK7"/>
<comment type="caution">
    <text evidence="2">The sequence shown here is derived from an EMBL/GenBank/DDBJ whole genome shotgun (WGS) entry which is preliminary data.</text>
</comment>
<keyword evidence="1" id="KW-0472">Membrane</keyword>
<evidence type="ECO:0000313" key="3">
    <source>
        <dbReference type="Proteomes" id="UP000286848"/>
    </source>
</evidence>
<keyword evidence="1" id="KW-1133">Transmembrane helix</keyword>
<dbReference type="Pfam" id="PF07006">
    <property type="entry name" value="DUF1310"/>
    <property type="match status" value="1"/>
</dbReference>
<keyword evidence="3" id="KW-1185">Reference proteome</keyword>
<evidence type="ECO:0000256" key="1">
    <source>
        <dbReference type="SAM" id="Phobius"/>
    </source>
</evidence>
<organism evidence="2 3">
    <name type="scientific">Ligilactobacillus salitolerans</name>
    <dbReference type="NCBI Taxonomy" id="1808352"/>
    <lineage>
        <taxon>Bacteria</taxon>
        <taxon>Bacillati</taxon>
        <taxon>Bacillota</taxon>
        <taxon>Bacilli</taxon>
        <taxon>Lactobacillales</taxon>
        <taxon>Lactobacillaceae</taxon>
        <taxon>Ligilactobacillus</taxon>
    </lineage>
</organism>
<keyword evidence="1" id="KW-0812">Transmembrane</keyword>
<evidence type="ECO:0008006" key="4">
    <source>
        <dbReference type="Google" id="ProtNLM"/>
    </source>
</evidence>
<dbReference type="EMBL" id="BFFP01000027">
    <property type="protein sequence ID" value="GBG95167.1"/>
    <property type="molecule type" value="Genomic_DNA"/>
</dbReference>
<feature type="transmembrane region" description="Helical" evidence="1">
    <location>
        <begin position="7"/>
        <end position="30"/>
    </location>
</feature>